<dbReference type="EMBL" id="BONY01000010">
    <property type="protein sequence ID" value="GIH03949.1"/>
    <property type="molecule type" value="Genomic_DNA"/>
</dbReference>
<organism evidence="1 2">
    <name type="scientific">Rhizocola hellebori</name>
    <dbReference type="NCBI Taxonomy" id="1392758"/>
    <lineage>
        <taxon>Bacteria</taxon>
        <taxon>Bacillati</taxon>
        <taxon>Actinomycetota</taxon>
        <taxon>Actinomycetes</taxon>
        <taxon>Micromonosporales</taxon>
        <taxon>Micromonosporaceae</taxon>
        <taxon>Rhizocola</taxon>
    </lineage>
</organism>
<evidence type="ECO:0000313" key="1">
    <source>
        <dbReference type="EMBL" id="GIH03949.1"/>
    </source>
</evidence>
<sequence>MYLAIALIVDHDMKPRAVLGAVAFAAMPLLLATPAQGAGPEPRKELGLDIISDLLKGADDQDIKIANGGPLGPGLSELVAIAEGILRKYGITKTYADVADLDAGTLSIVSGILGVNGTDGIIAAPGKRSP</sequence>
<proteinExistence type="predicted"/>
<name>A0A8J3Q5T7_9ACTN</name>
<comment type="caution">
    <text evidence="1">The sequence shown here is derived from an EMBL/GenBank/DDBJ whole genome shotgun (WGS) entry which is preliminary data.</text>
</comment>
<accession>A0A8J3Q5T7</accession>
<dbReference type="AlphaFoldDB" id="A0A8J3Q5T7"/>
<keyword evidence="2" id="KW-1185">Reference proteome</keyword>
<gene>
    <name evidence="1" type="ORF">Rhe02_20160</name>
</gene>
<reference evidence="1" key="1">
    <citation type="submission" date="2021-01" db="EMBL/GenBank/DDBJ databases">
        <title>Whole genome shotgun sequence of Rhizocola hellebori NBRC 109834.</title>
        <authorList>
            <person name="Komaki H."/>
            <person name="Tamura T."/>
        </authorList>
    </citation>
    <scope>NUCLEOTIDE SEQUENCE</scope>
    <source>
        <strain evidence="1">NBRC 109834</strain>
    </source>
</reference>
<protein>
    <submittedName>
        <fullName evidence="1">Uncharacterized protein</fullName>
    </submittedName>
</protein>
<dbReference type="Proteomes" id="UP000612899">
    <property type="component" value="Unassembled WGS sequence"/>
</dbReference>
<evidence type="ECO:0000313" key="2">
    <source>
        <dbReference type="Proteomes" id="UP000612899"/>
    </source>
</evidence>